<reference evidence="2 3" key="2">
    <citation type="submission" date="2019-01" db="EMBL/GenBank/DDBJ databases">
        <title>The decoding of complex shrimp genome reveals the adaptation for benthos swimmer, frequently molting mechanism and breeding impact on genome.</title>
        <authorList>
            <person name="Sun Y."/>
            <person name="Gao Y."/>
            <person name="Yu Y."/>
        </authorList>
    </citation>
    <scope>NUCLEOTIDE SEQUENCE [LARGE SCALE GENOMIC DNA]</scope>
    <source>
        <tissue evidence="2">Muscle</tissue>
    </source>
</reference>
<sequence>MVVADVGVGSVRLKLGLEPPTHPTHIASPSENRTKRAKFPPTAGTPHPAQPAQPATLGPAHPPTPTAPSPPSATSKQISRVICGKWHYARISDNTFAVIDSSSLGPAISLKPLEITVKTGMITLCIIWNLRHSRPSTWCTKGIFAPRPCAPRSRLAKAPTEVLRPRSTATGSSSGQHSRPLPQPPPSAPAGLRSLRRCLGGSPTRLPAEAGRGKARRAAGGPDASPAELLYLRTPHHVCLLTASAQQHPFSFLLVERAPPPLPGRPPPRSPPAPRPLLPSLCRRPPPSPCALQPAPSALAATSPQRAPPTPLPPPLIASRRPPLPPSTPGPSSPRPLLLPSLVPTGPLSPPAHVPLVTRRPPIRYQKREHDYHARDTLSAHRTERDLASGGRRETPAVTATESFPSRPRRRARQGRPCAGAVWPKRSSVGPSGIYAHTISIATCPPTLPRPPHLPKTAD</sequence>
<evidence type="ECO:0000313" key="2">
    <source>
        <dbReference type="EMBL" id="ROT63776.1"/>
    </source>
</evidence>
<feature type="compositionally biased region" description="Pro residues" evidence="1">
    <location>
        <begin position="261"/>
        <end position="277"/>
    </location>
</feature>
<dbReference type="AlphaFoldDB" id="A0A423SHR2"/>
<reference evidence="2 3" key="1">
    <citation type="submission" date="2018-04" db="EMBL/GenBank/DDBJ databases">
        <authorList>
            <person name="Zhang X."/>
            <person name="Yuan J."/>
            <person name="Li F."/>
            <person name="Xiang J."/>
        </authorList>
    </citation>
    <scope>NUCLEOTIDE SEQUENCE [LARGE SCALE GENOMIC DNA]</scope>
    <source>
        <tissue evidence="2">Muscle</tissue>
    </source>
</reference>
<protein>
    <submittedName>
        <fullName evidence="2">Uncharacterized protein</fullName>
    </submittedName>
</protein>
<feature type="compositionally biased region" description="Pro residues" evidence="1">
    <location>
        <begin position="306"/>
        <end position="334"/>
    </location>
</feature>
<feature type="compositionally biased region" description="Low complexity" evidence="1">
    <location>
        <begin position="335"/>
        <end position="344"/>
    </location>
</feature>
<gene>
    <name evidence="2" type="ORF">C7M84_018310</name>
</gene>
<keyword evidence="3" id="KW-1185">Reference proteome</keyword>
<organism evidence="2 3">
    <name type="scientific">Penaeus vannamei</name>
    <name type="common">Whiteleg shrimp</name>
    <name type="synonym">Litopenaeus vannamei</name>
    <dbReference type="NCBI Taxonomy" id="6689"/>
    <lineage>
        <taxon>Eukaryota</taxon>
        <taxon>Metazoa</taxon>
        <taxon>Ecdysozoa</taxon>
        <taxon>Arthropoda</taxon>
        <taxon>Crustacea</taxon>
        <taxon>Multicrustacea</taxon>
        <taxon>Malacostraca</taxon>
        <taxon>Eumalacostraca</taxon>
        <taxon>Eucarida</taxon>
        <taxon>Decapoda</taxon>
        <taxon>Dendrobranchiata</taxon>
        <taxon>Penaeoidea</taxon>
        <taxon>Penaeidae</taxon>
        <taxon>Penaeus</taxon>
    </lineage>
</organism>
<feature type="region of interest" description="Disordered" evidence="1">
    <location>
        <begin position="155"/>
        <end position="223"/>
    </location>
</feature>
<feature type="compositionally biased region" description="Low complexity" evidence="1">
    <location>
        <begin position="290"/>
        <end position="305"/>
    </location>
</feature>
<feature type="region of interest" description="Disordered" evidence="1">
    <location>
        <begin position="370"/>
        <end position="431"/>
    </location>
</feature>
<feature type="compositionally biased region" description="Pro residues" evidence="1">
    <location>
        <begin position="60"/>
        <end position="71"/>
    </location>
</feature>
<proteinExistence type="predicted"/>
<accession>A0A423SHR2</accession>
<evidence type="ECO:0000313" key="3">
    <source>
        <dbReference type="Proteomes" id="UP000283509"/>
    </source>
</evidence>
<feature type="compositionally biased region" description="Low complexity" evidence="1">
    <location>
        <begin position="40"/>
        <end position="59"/>
    </location>
</feature>
<feature type="compositionally biased region" description="Basic and acidic residues" evidence="1">
    <location>
        <begin position="370"/>
        <end position="395"/>
    </location>
</feature>
<feature type="region of interest" description="Disordered" evidence="1">
    <location>
        <begin position="14"/>
        <end position="76"/>
    </location>
</feature>
<comment type="caution">
    <text evidence="2">The sequence shown here is derived from an EMBL/GenBank/DDBJ whole genome shotgun (WGS) entry which is preliminary data.</text>
</comment>
<evidence type="ECO:0000256" key="1">
    <source>
        <dbReference type="SAM" id="MobiDB-lite"/>
    </source>
</evidence>
<feature type="region of interest" description="Disordered" evidence="1">
    <location>
        <begin position="261"/>
        <end position="356"/>
    </location>
</feature>
<dbReference type="Proteomes" id="UP000283509">
    <property type="component" value="Unassembled WGS sequence"/>
</dbReference>
<dbReference type="EMBL" id="QCYY01003380">
    <property type="protein sequence ID" value="ROT63776.1"/>
    <property type="molecule type" value="Genomic_DNA"/>
</dbReference>
<name>A0A423SHR2_PENVA</name>